<accession>A0A4Y7Q6K7</accession>
<feature type="transmembrane region" description="Helical" evidence="2">
    <location>
        <begin position="59"/>
        <end position="82"/>
    </location>
</feature>
<evidence type="ECO:0000256" key="1">
    <source>
        <dbReference type="SAM" id="MobiDB-lite"/>
    </source>
</evidence>
<reference evidence="3 4" key="1">
    <citation type="submission" date="2018-06" db="EMBL/GenBank/DDBJ databases">
        <title>A transcriptomic atlas of mushroom development highlights an independent origin of complex multicellularity.</title>
        <authorList>
            <consortium name="DOE Joint Genome Institute"/>
            <person name="Krizsan K."/>
            <person name="Almasi E."/>
            <person name="Merenyi Z."/>
            <person name="Sahu N."/>
            <person name="Viragh M."/>
            <person name="Koszo T."/>
            <person name="Mondo S."/>
            <person name="Kiss B."/>
            <person name="Balint B."/>
            <person name="Kues U."/>
            <person name="Barry K."/>
            <person name="Hegedus J.C."/>
            <person name="Henrissat B."/>
            <person name="Johnson J."/>
            <person name="Lipzen A."/>
            <person name="Ohm R."/>
            <person name="Nagy I."/>
            <person name="Pangilinan J."/>
            <person name="Yan J."/>
            <person name="Xiong Y."/>
            <person name="Grigoriev I.V."/>
            <person name="Hibbett D.S."/>
            <person name="Nagy L.G."/>
        </authorList>
    </citation>
    <scope>NUCLEOTIDE SEQUENCE [LARGE SCALE GENOMIC DNA]</scope>
    <source>
        <strain evidence="3 4">SZMC22713</strain>
    </source>
</reference>
<name>A0A4Y7Q6K7_9AGAM</name>
<feature type="transmembrane region" description="Helical" evidence="2">
    <location>
        <begin position="244"/>
        <end position="263"/>
    </location>
</feature>
<keyword evidence="2" id="KW-0812">Transmembrane</keyword>
<sequence length="369" mass="38032">MASVYAHRACAIAFPCVKMDGSGSASCDCGAVMAAAVHAPRLRTQWVPPMRGDRGGRGAVVIMAVQAAALVGTPLLSLLVLIEAHAGDGVGGNAGAGSRRFAATRARGAGAGAGAIAGAGAALRFVVVSHLDVASCIALALVVVLELEAALAILLALAGGGGCVCGLVDNGGHAGETPYPGSWCSIGPLSVVRRRVCVASLLLLAPELDDAPVAAPLVVLEPSVLSVRFTASVWKFITRSMAQMMAMALAMTMAMAVATAIVGRGRGRGRRIFVVASVCTVSIPPSERWLSISKNECERQLTVDIARLPGAFPANHKPTPRQPPSKAETATKLEDIEDEHPLGCFCDVADGRMGVDGDERPTTWLLMKR</sequence>
<feature type="region of interest" description="Disordered" evidence="1">
    <location>
        <begin position="310"/>
        <end position="329"/>
    </location>
</feature>
<organism evidence="3 4">
    <name type="scientific">Rickenella mellea</name>
    <dbReference type="NCBI Taxonomy" id="50990"/>
    <lineage>
        <taxon>Eukaryota</taxon>
        <taxon>Fungi</taxon>
        <taxon>Dikarya</taxon>
        <taxon>Basidiomycota</taxon>
        <taxon>Agaricomycotina</taxon>
        <taxon>Agaricomycetes</taxon>
        <taxon>Hymenochaetales</taxon>
        <taxon>Rickenellaceae</taxon>
        <taxon>Rickenella</taxon>
    </lineage>
</organism>
<dbReference type="Proteomes" id="UP000294933">
    <property type="component" value="Unassembled WGS sequence"/>
</dbReference>
<evidence type="ECO:0000313" key="3">
    <source>
        <dbReference type="EMBL" id="TDL22961.1"/>
    </source>
</evidence>
<feature type="transmembrane region" description="Helical" evidence="2">
    <location>
        <begin position="134"/>
        <end position="158"/>
    </location>
</feature>
<evidence type="ECO:0000256" key="2">
    <source>
        <dbReference type="SAM" id="Phobius"/>
    </source>
</evidence>
<keyword evidence="2" id="KW-1133">Transmembrane helix</keyword>
<dbReference type="AlphaFoldDB" id="A0A4Y7Q6K7"/>
<keyword evidence="4" id="KW-1185">Reference proteome</keyword>
<dbReference type="EMBL" id="ML170172">
    <property type="protein sequence ID" value="TDL22961.1"/>
    <property type="molecule type" value="Genomic_DNA"/>
</dbReference>
<feature type="transmembrane region" description="Helical" evidence="2">
    <location>
        <begin position="108"/>
        <end position="127"/>
    </location>
</feature>
<dbReference type="VEuPathDB" id="FungiDB:BD410DRAFT_803012"/>
<protein>
    <submittedName>
        <fullName evidence="3">Uncharacterized protein</fullName>
    </submittedName>
</protein>
<proteinExistence type="predicted"/>
<gene>
    <name evidence="3" type="ORF">BD410DRAFT_803012</name>
</gene>
<evidence type="ECO:0000313" key="4">
    <source>
        <dbReference type="Proteomes" id="UP000294933"/>
    </source>
</evidence>
<keyword evidence="2" id="KW-0472">Membrane</keyword>